<gene>
    <name evidence="2" type="ORF">JOC73_002773</name>
</gene>
<dbReference type="InterPro" id="IPR045536">
    <property type="entry name" value="DUF6431"/>
</dbReference>
<organism evidence="2 3">
    <name type="scientific">Alkaliphilus hydrothermalis</name>
    <dbReference type="NCBI Taxonomy" id="1482730"/>
    <lineage>
        <taxon>Bacteria</taxon>
        <taxon>Bacillati</taxon>
        <taxon>Bacillota</taxon>
        <taxon>Clostridia</taxon>
        <taxon>Peptostreptococcales</taxon>
        <taxon>Natronincolaceae</taxon>
        <taxon>Alkaliphilus</taxon>
    </lineage>
</organism>
<proteinExistence type="predicted"/>
<name>A0ABS2NTP3_9FIRM</name>
<dbReference type="EMBL" id="JAFBEE010000027">
    <property type="protein sequence ID" value="MBM7616191.1"/>
    <property type="molecule type" value="Genomic_DNA"/>
</dbReference>
<dbReference type="Pfam" id="PF20020">
    <property type="entry name" value="DUF6431"/>
    <property type="match status" value="1"/>
</dbReference>
<evidence type="ECO:0000259" key="1">
    <source>
        <dbReference type="Pfam" id="PF20020"/>
    </source>
</evidence>
<reference evidence="2 3" key="1">
    <citation type="submission" date="2021-01" db="EMBL/GenBank/DDBJ databases">
        <title>Genomic Encyclopedia of Type Strains, Phase IV (KMG-IV): sequencing the most valuable type-strain genomes for metagenomic binning, comparative biology and taxonomic classification.</title>
        <authorList>
            <person name="Goeker M."/>
        </authorList>
    </citation>
    <scope>NUCLEOTIDE SEQUENCE [LARGE SCALE GENOMIC DNA]</scope>
    <source>
        <strain evidence="2 3">DSM 25890</strain>
    </source>
</reference>
<dbReference type="Proteomes" id="UP001314796">
    <property type="component" value="Unassembled WGS sequence"/>
</dbReference>
<protein>
    <recommendedName>
        <fullName evidence="1">DUF6431 domain-containing protein</fullName>
    </recommendedName>
</protein>
<evidence type="ECO:0000313" key="3">
    <source>
        <dbReference type="Proteomes" id="UP001314796"/>
    </source>
</evidence>
<evidence type="ECO:0000313" key="2">
    <source>
        <dbReference type="EMBL" id="MBM7616191.1"/>
    </source>
</evidence>
<sequence>MQVLFDCSINDYLAKDYGKDVCPPRPQRCLNSKCLIPIPPKKHGGYNRYSISGDYSSHIYIHRFYCPYCGMTFSYLPSFCIPYFQYTLHIIIDILLKSLKLGLSFSKILETLICIPHLRALSLSHISFYLRRFMKNISWIHLRIRSISSRILLPSLDFEQRKKARDTIDIIKDNFSIPTFSQRFFEHCHRSFLASFSN</sequence>
<keyword evidence="3" id="KW-1185">Reference proteome</keyword>
<feature type="domain" description="DUF6431" evidence="1">
    <location>
        <begin position="43"/>
        <end position="95"/>
    </location>
</feature>
<comment type="caution">
    <text evidence="2">The sequence shown here is derived from an EMBL/GenBank/DDBJ whole genome shotgun (WGS) entry which is preliminary data.</text>
</comment>
<accession>A0ABS2NTP3</accession>
<dbReference type="RefSeq" id="WP_408626940.1">
    <property type="nucleotide sequence ID" value="NZ_JAFBEE010000027.1"/>
</dbReference>